<evidence type="ECO:0000313" key="11">
    <source>
        <dbReference type="Proteomes" id="UP000462501"/>
    </source>
</evidence>
<dbReference type="GO" id="GO:0051539">
    <property type="term" value="F:4 iron, 4 sulfur cluster binding"/>
    <property type="evidence" value="ECO:0007669"/>
    <property type="project" value="UniProtKB-KW"/>
</dbReference>
<dbReference type="Pfam" id="PF14697">
    <property type="entry name" value="Fer4_21"/>
    <property type="match status" value="1"/>
</dbReference>
<reference evidence="9 11" key="2">
    <citation type="submission" date="2019-06" db="EMBL/GenBank/DDBJ databases">
        <title>Draft genome sequences of 15 bacterial species constituting the stable defined intestinal microbiota of the GM15 gnotobiotic mouse model.</title>
        <authorList>
            <person name="Elie C."/>
            <person name="Mathieu A."/>
            <person name="Saliou A."/>
            <person name="Darnaud M."/>
            <person name="Leulier F."/>
            <person name="Tamellini A."/>
        </authorList>
    </citation>
    <scope>NUCLEOTIDE SEQUENCE [LARGE SCALE GENOMIC DNA]</scope>
    <source>
        <strain evidence="9 11">JM4-15</strain>
    </source>
</reference>
<keyword evidence="3" id="KW-0479">Metal-binding</keyword>
<dbReference type="InterPro" id="IPR017896">
    <property type="entry name" value="4Fe4S_Fe-S-bd"/>
</dbReference>
<dbReference type="InterPro" id="IPR011898">
    <property type="entry name" value="PorD_KorD"/>
</dbReference>
<evidence type="ECO:0000313" key="10">
    <source>
        <dbReference type="Proteomes" id="UP000446348"/>
    </source>
</evidence>
<keyword evidence="5" id="KW-0408">Iron</keyword>
<sequence>MNGLARCDILGPVAYIFDAANTGSWRIERPQVDASACIKCGICQRYCPADVITIHKDQPDCVEFMWDYCKGCGICANECPKGCIQMVSERGDA</sequence>
<dbReference type="AlphaFoldDB" id="A0A845RFY4"/>
<evidence type="ECO:0000256" key="3">
    <source>
        <dbReference type="ARBA" id="ARBA00022723"/>
    </source>
</evidence>
<dbReference type="RefSeq" id="WP_160208401.1">
    <property type="nucleotide sequence ID" value="NZ_JAETUF010000003.1"/>
</dbReference>
<evidence type="ECO:0000259" key="7">
    <source>
        <dbReference type="PROSITE" id="PS51379"/>
    </source>
</evidence>
<comment type="caution">
    <text evidence="8">The sequence shown here is derived from an EMBL/GenBank/DDBJ whole genome shotgun (WGS) entry which is preliminary data.</text>
</comment>
<evidence type="ECO:0000256" key="2">
    <source>
        <dbReference type="ARBA" id="ARBA00022485"/>
    </source>
</evidence>
<dbReference type="OrthoDB" id="9810688at2"/>
<accession>A0A845RFY4</accession>
<protein>
    <submittedName>
        <fullName evidence="8">4Fe-4S dicluster domain-containing protein</fullName>
    </submittedName>
</protein>
<keyword evidence="4" id="KW-0677">Repeat</keyword>
<evidence type="ECO:0000256" key="1">
    <source>
        <dbReference type="ARBA" id="ARBA00001966"/>
    </source>
</evidence>
<dbReference type="Proteomes" id="UP000462501">
    <property type="component" value="Unassembled WGS sequence"/>
</dbReference>
<reference evidence="8 10" key="1">
    <citation type="submission" date="2018-08" db="EMBL/GenBank/DDBJ databases">
        <title>Murine metabolic-syndrome-specific gut microbial biobank.</title>
        <authorList>
            <person name="Liu C."/>
        </authorList>
    </citation>
    <scope>NUCLEOTIDE SEQUENCE [LARGE SCALE GENOMIC DNA]</scope>
    <source>
        <strain evidence="8 10">X69</strain>
    </source>
</reference>
<proteinExistence type="predicted"/>
<dbReference type="NCBIfam" id="TIGR02179">
    <property type="entry name" value="PorD_KorD"/>
    <property type="match status" value="1"/>
</dbReference>
<dbReference type="PANTHER" id="PTHR43724:SF1">
    <property type="entry name" value="PYRUVATE SYNTHASE SUBUNIT PORD"/>
    <property type="match status" value="1"/>
</dbReference>
<organism evidence="8 10">
    <name type="scientific">Anaerotruncus colihominis</name>
    <dbReference type="NCBI Taxonomy" id="169435"/>
    <lineage>
        <taxon>Bacteria</taxon>
        <taxon>Bacillati</taxon>
        <taxon>Bacillota</taxon>
        <taxon>Clostridia</taxon>
        <taxon>Eubacteriales</taxon>
        <taxon>Oscillospiraceae</taxon>
        <taxon>Anaerotruncus</taxon>
    </lineage>
</organism>
<evidence type="ECO:0000256" key="5">
    <source>
        <dbReference type="ARBA" id="ARBA00023004"/>
    </source>
</evidence>
<evidence type="ECO:0000256" key="4">
    <source>
        <dbReference type="ARBA" id="ARBA00022737"/>
    </source>
</evidence>
<dbReference type="Proteomes" id="UP000446348">
    <property type="component" value="Unassembled WGS sequence"/>
</dbReference>
<keyword evidence="6" id="KW-0411">Iron-sulfur</keyword>
<dbReference type="Gene3D" id="3.30.70.20">
    <property type="match status" value="1"/>
</dbReference>
<keyword evidence="2" id="KW-0004">4Fe-4S</keyword>
<dbReference type="GO" id="GO:0046872">
    <property type="term" value="F:metal ion binding"/>
    <property type="evidence" value="ECO:0007669"/>
    <property type="project" value="UniProtKB-KW"/>
</dbReference>
<dbReference type="SUPFAM" id="SSF54862">
    <property type="entry name" value="4Fe-4S ferredoxins"/>
    <property type="match status" value="1"/>
</dbReference>
<feature type="domain" description="4Fe-4S ferredoxin-type" evidence="7">
    <location>
        <begin position="60"/>
        <end position="89"/>
    </location>
</feature>
<dbReference type="InterPro" id="IPR017900">
    <property type="entry name" value="4Fe4S_Fe_S_CS"/>
</dbReference>
<dbReference type="GO" id="GO:0016625">
    <property type="term" value="F:oxidoreductase activity, acting on the aldehyde or oxo group of donors, iron-sulfur protein as acceptor"/>
    <property type="evidence" value="ECO:0007669"/>
    <property type="project" value="InterPro"/>
</dbReference>
<dbReference type="EMBL" id="QXWZ01000002">
    <property type="protein sequence ID" value="NBI77641.1"/>
    <property type="molecule type" value="Genomic_DNA"/>
</dbReference>
<name>A0A845RFY4_9FIRM</name>
<comment type="cofactor">
    <cofactor evidence="1">
        <name>[4Fe-4S] cluster</name>
        <dbReference type="ChEBI" id="CHEBI:49883"/>
    </cofactor>
</comment>
<gene>
    <name evidence="8" type="ORF">D3Z39_01910</name>
    <name evidence="9" type="ORF">FMM72_06280</name>
</gene>
<feature type="domain" description="4Fe-4S ferredoxin-type" evidence="7">
    <location>
        <begin position="28"/>
        <end position="57"/>
    </location>
</feature>
<dbReference type="EMBL" id="VIQT01000009">
    <property type="protein sequence ID" value="NDO38861.1"/>
    <property type="molecule type" value="Genomic_DNA"/>
</dbReference>
<dbReference type="PROSITE" id="PS51379">
    <property type="entry name" value="4FE4S_FER_2"/>
    <property type="match status" value="2"/>
</dbReference>
<dbReference type="PANTHER" id="PTHR43724">
    <property type="entry name" value="PYRUVATE SYNTHASE SUBUNIT PORD"/>
    <property type="match status" value="1"/>
</dbReference>
<evidence type="ECO:0000313" key="9">
    <source>
        <dbReference type="EMBL" id="NDO38861.1"/>
    </source>
</evidence>
<evidence type="ECO:0000313" key="8">
    <source>
        <dbReference type="EMBL" id="NBI77641.1"/>
    </source>
</evidence>
<dbReference type="PROSITE" id="PS00198">
    <property type="entry name" value="4FE4S_FER_1"/>
    <property type="match status" value="2"/>
</dbReference>
<evidence type="ECO:0000256" key="6">
    <source>
        <dbReference type="ARBA" id="ARBA00023014"/>
    </source>
</evidence>